<dbReference type="EMBL" id="SRPW01001297">
    <property type="protein sequence ID" value="KAG6003183.1"/>
    <property type="molecule type" value="Genomic_DNA"/>
</dbReference>
<dbReference type="GO" id="GO:0050660">
    <property type="term" value="F:flavin adenine dinucleotide binding"/>
    <property type="evidence" value="ECO:0007669"/>
    <property type="project" value="InterPro"/>
</dbReference>
<sequence>MSEFVAVYQDEVDKIADAKNLTASVAFQPISTDLTKHFKRNGGNPLGLAGQGPLNSGLYTQLTAIVIDVVMSWSNEADDARILPAAESIINRFGAAARVRHLDHPFLYQNYASRKQHVFGSYGTANLERLRTVSKKYDPERVWQKLQPGYFKLW</sequence>
<name>A0A9P7NB37_9HYPO</name>
<protein>
    <recommendedName>
        <fullName evidence="1">Berberine/berberine-like domain-containing protein</fullName>
    </recommendedName>
</protein>
<evidence type="ECO:0000313" key="3">
    <source>
        <dbReference type="Proteomes" id="UP000748025"/>
    </source>
</evidence>
<reference evidence="2" key="1">
    <citation type="journal article" date="2020" name="bioRxiv">
        <title>Whole genome comparisons of ergot fungi reveals the divergence and evolution of species within the genus Claviceps are the result of varying mechanisms driving genome evolution and host range expansion.</title>
        <authorList>
            <person name="Wyka S.A."/>
            <person name="Mondo S.J."/>
            <person name="Liu M."/>
            <person name="Dettman J."/>
            <person name="Nalam V."/>
            <person name="Broders K.D."/>
        </authorList>
    </citation>
    <scope>NUCLEOTIDE SEQUENCE</scope>
    <source>
        <strain evidence="2">CCC 602</strain>
    </source>
</reference>
<proteinExistence type="predicted"/>
<evidence type="ECO:0000313" key="2">
    <source>
        <dbReference type="EMBL" id="KAG6003183.1"/>
    </source>
</evidence>
<organism evidence="2 3">
    <name type="scientific">Claviceps pusilla</name>
    <dbReference type="NCBI Taxonomy" id="123648"/>
    <lineage>
        <taxon>Eukaryota</taxon>
        <taxon>Fungi</taxon>
        <taxon>Dikarya</taxon>
        <taxon>Ascomycota</taxon>
        <taxon>Pezizomycotina</taxon>
        <taxon>Sordariomycetes</taxon>
        <taxon>Hypocreomycetidae</taxon>
        <taxon>Hypocreales</taxon>
        <taxon>Clavicipitaceae</taxon>
        <taxon>Claviceps</taxon>
    </lineage>
</organism>
<dbReference type="OrthoDB" id="2151789at2759"/>
<dbReference type="GO" id="GO:0016491">
    <property type="term" value="F:oxidoreductase activity"/>
    <property type="evidence" value="ECO:0007669"/>
    <property type="project" value="InterPro"/>
</dbReference>
<evidence type="ECO:0000259" key="1">
    <source>
        <dbReference type="Pfam" id="PF08031"/>
    </source>
</evidence>
<accession>A0A9P7NB37</accession>
<dbReference type="Proteomes" id="UP000748025">
    <property type="component" value="Unassembled WGS sequence"/>
</dbReference>
<dbReference type="Gene3D" id="3.40.462.20">
    <property type="match status" value="1"/>
</dbReference>
<dbReference type="InterPro" id="IPR012951">
    <property type="entry name" value="BBE"/>
</dbReference>
<gene>
    <name evidence="2" type="ORF">E4U43_000956</name>
</gene>
<dbReference type="AlphaFoldDB" id="A0A9P7NB37"/>
<keyword evidence="3" id="KW-1185">Reference proteome</keyword>
<dbReference type="InterPro" id="IPR016169">
    <property type="entry name" value="FAD-bd_PCMH_sub2"/>
</dbReference>
<feature type="domain" description="Berberine/berberine-like" evidence="1">
    <location>
        <begin position="108"/>
        <end position="144"/>
    </location>
</feature>
<comment type="caution">
    <text evidence="2">The sequence shown here is derived from an EMBL/GenBank/DDBJ whole genome shotgun (WGS) entry which is preliminary data.</text>
</comment>
<dbReference type="Pfam" id="PF08031">
    <property type="entry name" value="BBE"/>
    <property type="match status" value="1"/>
</dbReference>
<dbReference type="Gene3D" id="3.30.465.10">
    <property type="match status" value="1"/>
</dbReference>